<dbReference type="SUPFAM" id="SSF109854">
    <property type="entry name" value="DinB/YfiT-like putative metalloenzymes"/>
    <property type="match status" value="1"/>
</dbReference>
<dbReference type="KEGG" id="smiz:4412673_02112"/>
<reference evidence="2 3" key="1">
    <citation type="submission" date="2017-06" db="EMBL/GenBank/DDBJ databases">
        <authorList>
            <consortium name="Pathogen Informatics"/>
        </authorList>
    </citation>
    <scope>NUCLEOTIDE SEQUENCE [LARGE SCALE GENOMIC DNA]</scope>
    <source>
        <strain evidence="2 3">NCTC12149</strain>
    </source>
</reference>
<dbReference type="GO" id="GO:0016787">
    <property type="term" value="F:hydrolase activity"/>
    <property type="evidence" value="ECO:0007669"/>
    <property type="project" value="UniProtKB-KW"/>
</dbReference>
<dbReference type="EMBL" id="LT906468">
    <property type="protein sequence ID" value="SNV50608.1"/>
    <property type="molecule type" value="Genomic_DNA"/>
</dbReference>
<protein>
    <submittedName>
        <fullName evidence="2">Metal-dependent hydrolase yfiT</fullName>
        <ecNumber evidence="2">3.-.-.-</ecNumber>
    </submittedName>
</protein>
<dbReference type="Pfam" id="PF12867">
    <property type="entry name" value="DinB_2"/>
    <property type="match status" value="1"/>
</dbReference>
<dbReference type="Proteomes" id="UP000215355">
    <property type="component" value="Chromosome 1"/>
</dbReference>
<gene>
    <name evidence="2" type="primary">yfiT</name>
    <name evidence="2" type="ORF">SAMEA4412673_02112</name>
</gene>
<evidence type="ECO:0000259" key="1">
    <source>
        <dbReference type="Pfam" id="PF12867"/>
    </source>
</evidence>
<dbReference type="InterPro" id="IPR034660">
    <property type="entry name" value="DinB/YfiT-like"/>
</dbReference>
<feature type="domain" description="DinB-like" evidence="1">
    <location>
        <begin position="42"/>
        <end position="168"/>
    </location>
</feature>
<keyword evidence="2" id="KW-0378">Hydrolase</keyword>
<name>A0AAJ4XC33_9SPHI</name>
<sequence>MLKDQLEKLRYPIGKFSQPENITQETIDSWINTIAKFPEYLKNEVQKLQEKDLELTYREGGWTIRQLVHHCADSHMNSFIRFKLALTEDTPTIKPYKEDKWACLADSLQPIESSIKILEGLHQRWATLLESLSEEDFKKQFINPESKKVISIETAIGIYAWHCNHHLTHVINAKKL</sequence>
<accession>A0AAJ4XC33</accession>
<dbReference type="EC" id="3.-.-.-" evidence="2"/>
<evidence type="ECO:0000313" key="3">
    <source>
        <dbReference type="Proteomes" id="UP000215355"/>
    </source>
</evidence>
<organism evidence="2 3">
    <name type="scientific">Sphingobacterium mizutaii</name>
    <dbReference type="NCBI Taxonomy" id="1010"/>
    <lineage>
        <taxon>Bacteria</taxon>
        <taxon>Pseudomonadati</taxon>
        <taxon>Bacteroidota</taxon>
        <taxon>Sphingobacteriia</taxon>
        <taxon>Sphingobacteriales</taxon>
        <taxon>Sphingobacteriaceae</taxon>
        <taxon>Sphingobacterium</taxon>
    </lineage>
</organism>
<evidence type="ECO:0000313" key="2">
    <source>
        <dbReference type="EMBL" id="SNV50608.1"/>
    </source>
</evidence>
<dbReference type="RefSeq" id="WP_197700925.1">
    <property type="nucleotide sequence ID" value="NZ_FNGK01000001.1"/>
</dbReference>
<dbReference type="Gene3D" id="1.20.120.450">
    <property type="entry name" value="dinb family like domain"/>
    <property type="match status" value="1"/>
</dbReference>
<proteinExistence type="predicted"/>
<dbReference type="InterPro" id="IPR024775">
    <property type="entry name" value="DinB-like"/>
</dbReference>
<dbReference type="NCBIfam" id="NF009807">
    <property type="entry name" value="PRK13291.1"/>
    <property type="match status" value="1"/>
</dbReference>
<dbReference type="AlphaFoldDB" id="A0AAJ4XC33"/>